<evidence type="ECO:0000256" key="1">
    <source>
        <dbReference type="SAM" id="Coils"/>
    </source>
</evidence>
<dbReference type="InterPro" id="IPR046347">
    <property type="entry name" value="bZIP_sf"/>
</dbReference>
<evidence type="ECO:0008006" key="5">
    <source>
        <dbReference type="Google" id="ProtNLM"/>
    </source>
</evidence>
<evidence type="ECO:0000313" key="4">
    <source>
        <dbReference type="Proteomes" id="UP001201163"/>
    </source>
</evidence>
<organism evidence="3 4">
    <name type="scientific">Lactarius akahatsu</name>
    <dbReference type="NCBI Taxonomy" id="416441"/>
    <lineage>
        <taxon>Eukaryota</taxon>
        <taxon>Fungi</taxon>
        <taxon>Dikarya</taxon>
        <taxon>Basidiomycota</taxon>
        <taxon>Agaricomycotina</taxon>
        <taxon>Agaricomycetes</taxon>
        <taxon>Russulales</taxon>
        <taxon>Russulaceae</taxon>
        <taxon>Lactarius</taxon>
    </lineage>
</organism>
<protein>
    <recommendedName>
        <fullName evidence="5">BZIP domain-containing protein</fullName>
    </recommendedName>
</protein>
<evidence type="ECO:0000313" key="3">
    <source>
        <dbReference type="EMBL" id="KAH8990530.1"/>
    </source>
</evidence>
<accession>A0AAD4QD56</accession>
<dbReference type="GO" id="GO:0003700">
    <property type="term" value="F:DNA-binding transcription factor activity"/>
    <property type="evidence" value="ECO:0007669"/>
    <property type="project" value="InterPro"/>
</dbReference>
<feature type="region of interest" description="Disordered" evidence="2">
    <location>
        <begin position="123"/>
        <end position="147"/>
    </location>
</feature>
<sequence>MTRGRRKDTTLPLSRGLVVQRAYRDRKAKYVADLEDRCREAEEENVRLKEELALARSQSPNASINTELARACSDLMYSLQRTQTALSHFQQRALAPAPQSERTIPSTTELDIAAILTHALRQDPPAPLSQQPNPGDTTHPSALADDTDGTECCDGFIDCEGLIE</sequence>
<comment type="caution">
    <text evidence="3">The sequence shown here is derived from an EMBL/GenBank/DDBJ whole genome shotgun (WGS) entry which is preliminary data.</text>
</comment>
<gene>
    <name evidence="3" type="ORF">EDB92DRAFT_1946482</name>
</gene>
<feature type="compositionally biased region" description="Polar residues" evidence="2">
    <location>
        <begin position="128"/>
        <end position="140"/>
    </location>
</feature>
<evidence type="ECO:0000256" key="2">
    <source>
        <dbReference type="SAM" id="MobiDB-lite"/>
    </source>
</evidence>
<keyword evidence="1" id="KW-0175">Coiled coil</keyword>
<name>A0AAD4QD56_9AGAM</name>
<dbReference type="AlphaFoldDB" id="A0AAD4QD56"/>
<reference evidence="3" key="1">
    <citation type="submission" date="2022-01" db="EMBL/GenBank/DDBJ databases">
        <title>Comparative genomics reveals a dynamic genome evolution in the ectomycorrhizal milk-cap (Lactarius) mushrooms.</title>
        <authorList>
            <consortium name="DOE Joint Genome Institute"/>
            <person name="Lebreton A."/>
            <person name="Tang N."/>
            <person name="Kuo A."/>
            <person name="LaButti K."/>
            <person name="Drula E."/>
            <person name="Barry K."/>
            <person name="Clum A."/>
            <person name="Lipzen A."/>
            <person name="Mousain D."/>
            <person name="Ng V."/>
            <person name="Wang R."/>
            <person name="Wang X."/>
            <person name="Dai Y."/>
            <person name="Henrissat B."/>
            <person name="Grigoriev I.V."/>
            <person name="Guerin-Laguette A."/>
            <person name="Yu F."/>
            <person name="Martin F.M."/>
        </authorList>
    </citation>
    <scope>NUCLEOTIDE SEQUENCE</scope>
    <source>
        <strain evidence="3">QP</strain>
    </source>
</reference>
<dbReference type="EMBL" id="JAKELL010000030">
    <property type="protein sequence ID" value="KAH8990530.1"/>
    <property type="molecule type" value="Genomic_DNA"/>
</dbReference>
<dbReference type="Gene3D" id="1.20.5.170">
    <property type="match status" value="1"/>
</dbReference>
<dbReference type="SUPFAM" id="SSF57959">
    <property type="entry name" value="Leucine zipper domain"/>
    <property type="match status" value="1"/>
</dbReference>
<keyword evidence="4" id="KW-1185">Reference proteome</keyword>
<proteinExistence type="predicted"/>
<dbReference type="Proteomes" id="UP001201163">
    <property type="component" value="Unassembled WGS sequence"/>
</dbReference>
<feature type="coiled-coil region" evidence="1">
    <location>
        <begin position="24"/>
        <end position="58"/>
    </location>
</feature>